<evidence type="ECO:0000313" key="1">
    <source>
        <dbReference type="EMBL" id="KAH9418295.1"/>
    </source>
</evidence>
<evidence type="ECO:0000313" key="2">
    <source>
        <dbReference type="Proteomes" id="UP000887458"/>
    </source>
</evidence>
<dbReference type="Proteomes" id="UP000887458">
    <property type="component" value="Unassembled WGS sequence"/>
</dbReference>
<name>A0ABQ8J6U2_DERPT</name>
<gene>
    <name evidence="1" type="ORF">DERP_010162</name>
</gene>
<proteinExistence type="predicted"/>
<keyword evidence="2" id="KW-1185">Reference proteome</keyword>
<protein>
    <submittedName>
        <fullName evidence="1">Uncharacterized protein</fullName>
    </submittedName>
</protein>
<reference evidence="1 2" key="2">
    <citation type="journal article" date="2022" name="Mol. Biol. Evol.">
        <title>Comparative Genomics Reveals Insights into the Divergent Evolution of Astigmatic Mites and Household Pest Adaptations.</title>
        <authorList>
            <person name="Xiong Q."/>
            <person name="Wan A.T."/>
            <person name="Liu X."/>
            <person name="Fung C.S."/>
            <person name="Xiao X."/>
            <person name="Malainual N."/>
            <person name="Hou J."/>
            <person name="Wang L."/>
            <person name="Wang M."/>
            <person name="Yang K.Y."/>
            <person name="Cui Y."/>
            <person name="Leung E.L."/>
            <person name="Nong W."/>
            <person name="Shin S.K."/>
            <person name="Au S.W."/>
            <person name="Jeong K.Y."/>
            <person name="Chew F.T."/>
            <person name="Hui J.H."/>
            <person name="Leung T.F."/>
            <person name="Tungtrongchitr A."/>
            <person name="Zhong N."/>
            <person name="Liu Z."/>
            <person name="Tsui S.K."/>
        </authorList>
    </citation>
    <scope>NUCLEOTIDE SEQUENCE [LARGE SCALE GENOMIC DNA]</scope>
    <source>
        <strain evidence="1">Derp</strain>
    </source>
</reference>
<dbReference type="EMBL" id="NJHN03000064">
    <property type="protein sequence ID" value="KAH9418295.1"/>
    <property type="molecule type" value="Genomic_DNA"/>
</dbReference>
<sequence>MDGWMINLQSEFDVSGHNVIPSQSAGQFRVTMKESIIIIIFRSDEYHYYAQGKTMKRLRFANNE</sequence>
<accession>A0ABQ8J6U2</accession>
<comment type="caution">
    <text evidence="1">The sequence shown here is derived from an EMBL/GenBank/DDBJ whole genome shotgun (WGS) entry which is preliminary data.</text>
</comment>
<reference evidence="1 2" key="1">
    <citation type="journal article" date="2018" name="J. Allergy Clin. Immunol.">
        <title>High-quality assembly of Dermatophagoides pteronyssinus genome and transcriptome reveals a wide range of novel allergens.</title>
        <authorList>
            <person name="Liu X.Y."/>
            <person name="Yang K.Y."/>
            <person name="Wang M.Q."/>
            <person name="Kwok J.S."/>
            <person name="Zeng X."/>
            <person name="Yang Z."/>
            <person name="Xiao X.J."/>
            <person name="Lau C.P."/>
            <person name="Li Y."/>
            <person name="Huang Z.M."/>
            <person name="Ba J.G."/>
            <person name="Yim A.K."/>
            <person name="Ouyang C.Y."/>
            <person name="Ngai S.M."/>
            <person name="Chan T.F."/>
            <person name="Leung E.L."/>
            <person name="Liu L."/>
            <person name="Liu Z.G."/>
            <person name="Tsui S.K."/>
        </authorList>
    </citation>
    <scope>NUCLEOTIDE SEQUENCE [LARGE SCALE GENOMIC DNA]</scope>
    <source>
        <strain evidence="1">Derp</strain>
    </source>
</reference>
<organism evidence="1 2">
    <name type="scientific">Dermatophagoides pteronyssinus</name>
    <name type="common">European house dust mite</name>
    <dbReference type="NCBI Taxonomy" id="6956"/>
    <lineage>
        <taxon>Eukaryota</taxon>
        <taxon>Metazoa</taxon>
        <taxon>Ecdysozoa</taxon>
        <taxon>Arthropoda</taxon>
        <taxon>Chelicerata</taxon>
        <taxon>Arachnida</taxon>
        <taxon>Acari</taxon>
        <taxon>Acariformes</taxon>
        <taxon>Sarcoptiformes</taxon>
        <taxon>Astigmata</taxon>
        <taxon>Psoroptidia</taxon>
        <taxon>Analgoidea</taxon>
        <taxon>Pyroglyphidae</taxon>
        <taxon>Dermatophagoidinae</taxon>
        <taxon>Dermatophagoides</taxon>
    </lineage>
</organism>